<protein>
    <submittedName>
        <fullName evidence="2">DUF1659 domain-containing protein</fullName>
    </submittedName>
</protein>
<comment type="caution">
    <text evidence="2">The sequence shown here is derived from an EMBL/GenBank/DDBJ whole genome shotgun (WGS) entry which is preliminary data.</text>
</comment>
<evidence type="ECO:0000259" key="1">
    <source>
        <dbReference type="Pfam" id="PF07872"/>
    </source>
</evidence>
<dbReference type="RefSeq" id="WP_376846755.1">
    <property type="nucleotide sequence ID" value="NZ_JBHSFW010000010.1"/>
</dbReference>
<accession>A0ABV9GR10</accession>
<evidence type="ECO:0000313" key="3">
    <source>
        <dbReference type="Proteomes" id="UP001596022"/>
    </source>
</evidence>
<keyword evidence="3" id="KW-1185">Reference proteome</keyword>
<evidence type="ECO:0000313" key="2">
    <source>
        <dbReference type="EMBL" id="MFC4619665.1"/>
    </source>
</evidence>
<dbReference type="Proteomes" id="UP001596022">
    <property type="component" value="Unassembled WGS sequence"/>
</dbReference>
<dbReference type="InterPro" id="IPR012454">
    <property type="entry name" value="DUF1659"/>
</dbReference>
<name>A0ABV9GR10_9BACL</name>
<gene>
    <name evidence="2" type="ORF">ACFO4N_13160</name>
</gene>
<dbReference type="Pfam" id="PF07872">
    <property type="entry name" value="DUF1659"/>
    <property type="match status" value="1"/>
</dbReference>
<organism evidence="2 3">
    <name type="scientific">Camelliibacillus cellulosilyticus</name>
    <dbReference type="NCBI Taxonomy" id="2174486"/>
    <lineage>
        <taxon>Bacteria</taxon>
        <taxon>Bacillati</taxon>
        <taxon>Bacillota</taxon>
        <taxon>Bacilli</taxon>
        <taxon>Bacillales</taxon>
        <taxon>Sporolactobacillaceae</taxon>
        <taxon>Camelliibacillus</taxon>
    </lineage>
</organism>
<proteinExistence type="predicted"/>
<sequence length="72" mass="7887">MATENLVRSTMALMLEAGKDDKGNVVIKRKAFNNVKETATSDQLYDIAQSLIALQQYPVVSIERTDTAEIAG</sequence>
<reference evidence="3" key="1">
    <citation type="journal article" date="2019" name="Int. J. Syst. Evol. Microbiol.">
        <title>The Global Catalogue of Microorganisms (GCM) 10K type strain sequencing project: providing services to taxonomists for standard genome sequencing and annotation.</title>
        <authorList>
            <consortium name="The Broad Institute Genomics Platform"/>
            <consortium name="The Broad Institute Genome Sequencing Center for Infectious Disease"/>
            <person name="Wu L."/>
            <person name="Ma J."/>
        </authorList>
    </citation>
    <scope>NUCLEOTIDE SEQUENCE [LARGE SCALE GENOMIC DNA]</scope>
    <source>
        <strain evidence="3">CGMCC 1.16306</strain>
    </source>
</reference>
<dbReference type="EMBL" id="JBHSFW010000010">
    <property type="protein sequence ID" value="MFC4619665.1"/>
    <property type="molecule type" value="Genomic_DNA"/>
</dbReference>
<feature type="domain" description="DUF1659" evidence="1">
    <location>
        <begin position="2"/>
        <end position="71"/>
    </location>
</feature>